<comment type="cofactor">
    <cofactor evidence="1">
        <name>pyridoxal 5'-phosphate</name>
        <dbReference type="ChEBI" id="CHEBI:597326"/>
    </cofactor>
</comment>
<dbReference type="GO" id="GO:0003941">
    <property type="term" value="F:L-serine ammonia-lyase activity"/>
    <property type="evidence" value="ECO:0007669"/>
    <property type="project" value="UniProtKB-EC"/>
</dbReference>
<keyword evidence="8" id="KW-0663">Pyridoxal phosphate</keyword>
<keyword evidence="13" id="KW-1185">Reference proteome</keyword>
<evidence type="ECO:0000256" key="3">
    <source>
        <dbReference type="ARBA" id="ARBA00004742"/>
    </source>
</evidence>
<organism evidence="12 13">
    <name type="scientific">Sugiyamaella lignohabitans</name>
    <dbReference type="NCBI Taxonomy" id="796027"/>
    <lineage>
        <taxon>Eukaryota</taxon>
        <taxon>Fungi</taxon>
        <taxon>Dikarya</taxon>
        <taxon>Ascomycota</taxon>
        <taxon>Saccharomycotina</taxon>
        <taxon>Dipodascomycetes</taxon>
        <taxon>Dipodascales</taxon>
        <taxon>Trichomonascaceae</taxon>
        <taxon>Sugiyamaella</taxon>
    </lineage>
</organism>
<evidence type="ECO:0000256" key="4">
    <source>
        <dbReference type="ARBA" id="ARBA00010869"/>
    </source>
</evidence>
<keyword evidence="7" id="KW-0963">Cytoplasm</keyword>
<dbReference type="RefSeq" id="XP_018734436.1">
    <property type="nucleotide sequence ID" value="XM_018878771.1"/>
</dbReference>
<dbReference type="GO" id="GO:0030170">
    <property type="term" value="F:pyridoxal phosphate binding"/>
    <property type="evidence" value="ECO:0007669"/>
    <property type="project" value="InterPro"/>
</dbReference>
<dbReference type="FunFam" id="3.40.50.1100:FF:000040">
    <property type="entry name" value="L-serine dehydratase, putative"/>
    <property type="match status" value="1"/>
</dbReference>
<dbReference type="OrthoDB" id="7773036at2759"/>
<evidence type="ECO:0000256" key="9">
    <source>
        <dbReference type="ARBA" id="ARBA00023239"/>
    </source>
</evidence>
<comment type="pathway">
    <text evidence="3">Carbohydrate biosynthesis; gluconeogenesis.</text>
</comment>
<name>A0A167CPP0_9ASCO</name>
<comment type="subcellular location">
    <subcellularLocation>
        <location evidence="2">Cytoplasm</location>
    </subcellularLocation>
</comment>
<comment type="catalytic activity">
    <reaction evidence="10">
        <text>L-serine = pyruvate + NH4(+)</text>
        <dbReference type="Rhea" id="RHEA:19169"/>
        <dbReference type="ChEBI" id="CHEBI:15361"/>
        <dbReference type="ChEBI" id="CHEBI:28938"/>
        <dbReference type="ChEBI" id="CHEBI:33384"/>
        <dbReference type="EC" id="4.3.1.17"/>
    </reaction>
</comment>
<gene>
    <name evidence="12" type="primary">CHA1</name>
    <name evidence="12" type="ORF">AWJ20_186</name>
</gene>
<reference evidence="12 13" key="1">
    <citation type="submission" date="2016-02" db="EMBL/GenBank/DDBJ databases">
        <title>Complete genome sequence and transcriptome regulation of the pentose utilising yeast Sugiyamaella lignohabitans.</title>
        <authorList>
            <person name="Bellasio M."/>
            <person name="Peymann A."/>
            <person name="Valli M."/>
            <person name="Sipitzky M."/>
            <person name="Graf A."/>
            <person name="Sauer M."/>
            <person name="Marx H."/>
            <person name="Mattanovich D."/>
        </authorList>
    </citation>
    <scope>NUCLEOTIDE SEQUENCE [LARGE SCALE GENOMIC DNA]</scope>
    <source>
        <strain evidence="12 13">CBS 10342</strain>
    </source>
</reference>
<feature type="domain" description="Tryptophan synthase beta chain-like PALP" evidence="11">
    <location>
        <begin position="30"/>
        <end position="335"/>
    </location>
</feature>
<evidence type="ECO:0000256" key="7">
    <source>
        <dbReference type="ARBA" id="ARBA00022490"/>
    </source>
</evidence>
<dbReference type="Pfam" id="PF00291">
    <property type="entry name" value="PALP"/>
    <property type="match status" value="1"/>
</dbReference>
<evidence type="ECO:0000256" key="8">
    <source>
        <dbReference type="ARBA" id="ARBA00022898"/>
    </source>
</evidence>
<keyword evidence="6" id="KW-0312">Gluconeogenesis</keyword>
<dbReference type="Proteomes" id="UP000189580">
    <property type="component" value="Chromosome a"/>
</dbReference>
<keyword evidence="9 12" id="KW-0456">Lyase</keyword>
<accession>A0A167CPP0</accession>
<dbReference type="GO" id="GO:0006567">
    <property type="term" value="P:L-threonine catabolic process"/>
    <property type="evidence" value="ECO:0007669"/>
    <property type="project" value="TreeGrafter"/>
</dbReference>
<dbReference type="PANTHER" id="PTHR48078:SF2">
    <property type="entry name" value="CATABOLIC L-SERINE_THREONINE DEHYDRATASE"/>
    <property type="match status" value="1"/>
</dbReference>
<dbReference type="GO" id="GO:0006565">
    <property type="term" value="P:L-serine catabolic process"/>
    <property type="evidence" value="ECO:0007669"/>
    <property type="project" value="TreeGrafter"/>
</dbReference>
<dbReference type="SUPFAM" id="SSF53686">
    <property type="entry name" value="Tryptophan synthase beta subunit-like PLP-dependent enzymes"/>
    <property type="match status" value="1"/>
</dbReference>
<dbReference type="PANTHER" id="PTHR48078">
    <property type="entry name" value="THREONINE DEHYDRATASE, MITOCHONDRIAL-RELATED"/>
    <property type="match status" value="1"/>
</dbReference>
<comment type="similarity">
    <text evidence="4">Belongs to the serine/threonine dehydratase family.</text>
</comment>
<dbReference type="GO" id="GO:0006094">
    <property type="term" value="P:gluconeogenesis"/>
    <property type="evidence" value="ECO:0007669"/>
    <property type="project" value="UniProtKB-KW"/>
</dbReference>
<evidence type="ECO:0000313" key="13">
    <source>
        <dbReference type="Proteomes" id="UP000189580"/>
    </source>
</evidence>
<dbReference type="InterPro" id="IPR050147">
    <property type="entry name" value="Ser/Thr_Dehydratase"/>
</dbReference>
<dbReference type="InterPro" id="IPR036052">
    <property type="entry name" value="TrpB-like_PALP_sf"/>
</dbReference>
<sequence>MSIICENMTPTPTVLPSSELERPNPLPLPYIETPLIPSLYLSERVGCSVYLKLEQVQPSGSFKSRGLGNLVYETIRSSPFGSQFHFFSSSGGNAGCATAYAAKLYKQKCTVCVPISTPVAMVERIRRAGANVVVHGKYIADSDKYLREELIPSSDLPAVYCHPYDNELVWEGNSTLASEIVSQMSILGQKKPSAVICSVGGGGMFNGLVQGFQKANWQDVPILAVETEGCATLNKSIKSGGQQVRVEHPSTIARSLSTVSVTRETIDYAMHKHPTHSMTVSDAEAATACIEFANDHKLLIEAACGTALAPLYTNRIHEVVPGLSADSVLVVVVCGGTAVNWEILEQYSKEYGVPLY</sequence>
<evidence type="ECO:0000256" key="1">
    <source>
        <dbReference type="ARBA" id="ARBA00001933"/>
    </source>
</evidence>
<dbReference type="AlphaFoldDB" id="A0A167CPP0"/>
<dbReference type="InterPro" id="IPR001926">
    <property type="entry name" value="TrpB-like_PALP"/>
</dbReference>
<dbReference type="EMBL" id="CP014501">
    <property type="protein sequence ID" value="ANB11959.1"/>
    <property type="molecule type" value="Genomic_DNA"/>
</dbReference>
<dbReference type="GO" id="GO:0004794">
    <property type="term" value="F:threonine deaminase activity"/>
    <property type="evidence" value="ECO:0007669"/>
    <property type="project" value="TreeGrafter"/>
</dbReference>
<evidence type="ECO:0000259" key="11">
    <source>
        <dbReference type="Pfam" id="PF00291"/>
    </source>
</evidence>
<evidence type="ECO:0000256" key="5">
    <source>
        <dbReference type="ARBA" id="ARBA00012093"/>
    </source>
</evidence>
<dbReference type="Gene3D" id="3.40.50.1100">
    <property type="match status" value="2"/>
</dbReference>
<proteinExistence type="inferred from homology"/>
<evidence type="ECO:0000313" key="12">
    <source>
        <dbReference type="EMBL" id="ANB11959.1"/>
    </source>
</evidence>
<dbReference type="KEGG" id="slb:AWJ20_186"/>
<dbReference type="PROSITE" id="PS00165">
    <property type="entry name" value="DEHYDRATASE_SER_THR"/>
    <property type="match status" value="1"/>
</dbReference>
<dbReference type="EC" id="4.3.1.17" evidence="5"/>
<evidence type="ECO:0000256" key="6">
    <source>
        <dbReference type="ARBA" id="ARBA00022432"/>
    </source>
</evidence>
<dbReference type="GO" id="GO:0005737">
    <property type="term" value="C:cytoplasm"/>
    <property type="evidence" value="ECO:0007669"/>
    <property type="project" value="UniProtKB-SubCell"/>
</dbReference>
<protein>
    <recommendedName>
        <fullName evidence="5">L-serine ammonia-lyase</fullName>
        <ecNumber evidence="5">4.3.1.17</ecNumber>
    </recommendedName>
</protein>
<dbReference type="InterPro" id="IPR000634">
    <property type="entry name" value="Ser/Thr_deHydtase_PyrdxlP-BS"/>
</dbReference>
<evidence type="ECO:0000256" key="2">
    <source>
        <dbReference type="ARBA" id="ARBA00004496"/>
    </source>
</evidence>
<dbReference type="GO" id="GO:0009097">
    <property type="term" value="P:isoleucine biosynthetic process"/>
    <property type="evidence" value="ECO:0007669"/>
    <property type="project" value="TreeGrafter"/>
</dbReference>
<evidence type="ECO:0000256" key="10">
    <source>
        <dbReference type="ARBA" id="ARBA00049406"/>
    </source>
</evidence>
<dbReference type="GeneID" id="30033708"/>